<feature type="transmembrane region" description="Helical" evidence="6">
    <location>
        <begin position="117"/>
        <end position="135"/>
    </location>
</feature>
<dbReference type="Pfam" id="PF01810">
    <property type="entry name" value="LysE"/>
    <property type="match status" value="1"/>
</dbReference>
<dbReference type="RefSeq" id="WP_130108786.1">
    <property type="nucleotide sequence ID" value="NZ_CP035806.1"/>
</dbReference>
<evidence type="ECO:0000256" key="3">
    <source>
        <dbReference type="ARBA" id="ARBA00022692"/>
    </source>
</evidence>
<evidence type="ECO:0000256" key="4">
    <source>
        <dbReference type="ARBA" id="ARBA00022989"/>
    </source>
</evidence>
<evidence type="ECO:0000313" key="7">
    <source>
        <dbReference type="EMBL" id="QBE47630.1"/>
    </source>
</evidence>
<keyword evidence="3 6" id="KW-0812">Transmembrane</keyword>
<feature type="transmembrane region" description="Helical" evidence="6">
    <location>
        <begin position="66"/>
        <end position="86"/>
    </location>
</feature>
<accession>A0A4P6KCC3</accession>
<feature type="transmembrane region" description="Helical" evidence="6">
    <location>
        <begin position="155"/>
        <end position="175"/>
    </location>
</feature>
<dbReference type="InterPro" id="IPR001123">
    <property type="entry name" value="LeuE-type"/>
</dbReference>
<dbReference type="PANTHER" id="PTHR30086:SF20">
    <property type="entry name" value="ARGININE EXPORTER PROTEIN ARGO-RELATED"/>
    <property type="match status" value="1"/>
</dbReference>
<feature type="transmembrane region" description="Helical" evidence="6">
    <location>
        <begin position="6"/>
        <end position="29"/>
    </location>
</feature>
<keyword evidence="4 6" id="KW-1133">Transmembrane helix</keyword>
<feature type="transmembrane region" description="Helical" evidence="6">
    <location>
        <begin position="41"/>
        <end position="60"/>
    </location>
</feature>
<comment type="subcellular location">
    <subcellularLocation>
        <location evidence="1">Cell membrane</location>
        <topology evidence="1">Multi-pass membrane protein</topology>
    </subcellularLocation>
</comment>
<feature type="transmembrane region" description="Helical" evidence="6">
    <location>
        <begin position="187"/>
        <end position="206"/>
    </location>
</feature>
<keyword evidence="5 6" id="KW-0472">Membrane</keyword>
<organism evidence="7 8">
    <name type="scientific">Leucobacter triazinivorans</name>
    <dbReference type="NCBI Taxonomy" id="1784719"/>
    <lineage>
        <taxon>Bacteria</taxon>
        <taxon>Bacillati</taxon>
        <taxon>Actinomycetota</taxon>
        <taxon>Actinomycetes</taxon>
        <taxon>Micrococcales</taxon>
        <taxon>Microbacteriaceae</taxon>
        <taxon>Leucobacter</taxon>
    </lineage>
</organism>
<dbReference type="Proteomes" id="UP000289260">
    <property type="component" value="Chromosome"/>
</dbReference>
<reference evidence="7 8" key="1">
    <citation type="submission" date="2019-02" db="EMBL/GenBank/DDBJ databases">
        <authorList>
            <person name="Sun L."/>
            <person name="Pan D."/>
            <person name="Wu X."/>
        </authorList>
    </citation>
    <scope>NUCLEOTIDE SEQUENCE [LARGE SCALE GENOMIC DNA]</scope>
    <source>
        <strain evidence="7 8">JW-1</strain>
    </source>
</reference>
<sequence length="214" mass="21890">MVPLENLVAFGLAAFVLIVIPGPSVLFTIGRSLALGRAGGLLSVLGNLIGAAVLVVAVALGVGAVVAASAVLFTALKFVGAVYLVYLGVQAIRHRGDAALRTATPLRLTRRRQTLQGFLVGVTNAKTIVFFVAVLPQFVSREAGAIPLQMLELGLVFVVMAAICDSAWVLAASAARTWLGSSPKRMAALGATGGGVMIALGGALLFSGQRQPSV</sequence>
<evidence type="ECO:0000256" key="6">
    <source>
        <dbReference type="SAM" id="Phobius"/>
    </source>
</evidence>
<evidence type="ECO:0000256" key="1">
    <source>
        <dbReference type="ARBA" id="ARBA00004651"/>
    </source>
</evidence>
<dbReference type="GO" id="GO:0005886">
    <property type="term" value="C:plasma membrane"/>
    <property type="evidence" value="ECO:0007669"/>
    <property type="project" value="UniProtKB-SubCell"/>
</dbReference>
<evidence type="ECO:0000256" key="2">
    <source>
        <dbReference type="ARBA" id="ARBA00022475"/>
    </source>
</evidence>
<proteinExistence type="predicted"/>
<dbReference type="PANTHER" id="PTHR30086">
    <property type="entry name" value="ARGININE EXPORTER PROTEIN ARGO"/>
    <property type="match status" value="1"/>
</dbReference>
<gene>
    <name evidence="7" type="ORF">EVS81_01275</name>
</gene>
<evidence type="ECO:0000313" key="8">
    <source>
        <dbReference type="Proteomes" id="UP000289260"/>
    </source>
</evidence>
<evidence type="ECO:0000256" key="5">
    <source>
        <dbReference type="ARBA" id="ARBA00023136"/>
    </source>
</evidence>
<dbReference type="KEGG" id="ltr:EVS81_01275"/>
<dbReference type="PIRSF" id="PIRSF006324">
    <property type="entry name" value="LeuE"/>
    <property type="match status" value="1"/>
</dbReference>
<keyword evidence="2" id="KW-1003">Cell membrane</keyword>
<protein>
    <submittedName>
        <fullName evidence="7">LysE family translocator</fullName>
    </submittedName>
</protein>
<keyword evidence="8" id="KW-1185">Reference proteome</keyword>
<dbReference type="OrthoDB" id="3175972at2"/>
<name>A0A4P6KCC3_9MICO</name>
<dbReference type="EMBL" id="CP035806">
    <property type="protein sequence ID" value="QBE47630.1"/>
    <property type="molecule type" value="Genomic_DNA"/>
</dbReference>
<dbReference type="AlphaFoldDB" id="A0A4P6KCC3"/>
<dbReference type="GO" id="GO:0015171">
    <property type="term" value="F:amino acid transmembrane transporter activity"/>
    <property type="evidence" value="ECO:0007669"/>
    <property type="project" value="TreeGrafter"/>
</dbReference>